<evidence type="ECO:0000313" key="2">
    <source>
        <dbReference type="Proteomes" id="UP000053105"/>
    </source>
</evidence>
<gene>
    <name evidence="1" type="ORF">WN51_04898</name>
</gene>
<name>A0A0N1IT89_9HYME</name>
<accession>A0A0N1IT89</accession>
<proteinExistence type="predicted"/>
<dbReference type="Proteomes" id="UP000053105">
    <property type="component" value="Unassembled WGS sequence"/>
</dbReference>
<sequence length="68" mass="7879">MDERTPCLEVVSNKPSNKQVEQVTVLQMIVKKIPWPTSLITAFKRSSTTYVTRPLKVTEDDHHVRKRS</sequence>
<dbReference type="AlphaFoldDB" id="A0A0N1IT89"/>
<reference evidence="1 2" key="1">
    <citation type="submission" date="2015-07" db="EMBL/GenBank/DDBJ databases">
        <title>The genome of Melipona quadrifasciata.</title>
        <authorList>
            <person name="Pan H."/>
            <person name="Kapheim K."/>
        </authorList>
    </citation>
    <scope>NUCLEOTIDE SEQUENCE [LARGE SCALE GENOMIC DNA]</scope>
    <source>
        <strain evidence="1">0111107301</strain>
        <tissue evidence="1">Whole body</tissue>
    </source>
</reference>
<organism evidence="1 2">
    <name type="scientific">Melipona quadrifasciata</name>
    <dbReference type="NCBI Taxonomy" id="166423"/>
    <lineage>
        <taxon>Eukaryota</taxon>
        <taxon>Metazoa</taxon>
        <taxon>Ecdysozoa</taxon>
        <taxon>Arthropoda</taxon>
        <taxon>Hexapoda</taxon>
        <taxon>Insecta</taxon>
        <taxon>Pterygota</taxon>
        <taxon>Neoptera</taxon>
        <taxon>Endopterygota</taxon>
        <taxon>Hymenoptera</taxon>
        <taxon>Apocrita</taxon>
        <taxon>Aculeata</taxon>
        <taxon>Apoidea</taxon>
        <taxon>Anthophila</taxon>
        <taxon>Apidae</taxon>
        <taxon>Melipona</taxon>
    </lineage>
</organism>
<evidence type="ECO:0000313" key="1">
    <source>
        <dbReference type="EMBL" id="KOX70158.1"/>
    </source>
</evidence>
<keyword evidence="2" id="KW-1185">Reference proteome</keyword>
<protein>
    <submittedName>
        <fullName evidence="1">Uncharacterized protein</fullName>
    </submittedName>
</protein>
<dbReference type="EMBL" id="KQ435876">
    <property type="protein sequence ID" value="KOX70158.1"/>
    <property type="molecule type" value="Genomic_DNA"/>
</dbReference>